<dbReference type="PANTHER" id="PTHR43003:SF13">
    <property type="entry name" value="DNA-3-METHYLADENINE GLYCOSYLASE 2"/>
    <property type="match status" value="1"/>
</dbReference>
<evidence type="ECO:0000256" key="3">
    <source>
        <dbReference type="ARBA" id="ARBA00022679"/>
    </source>
</evidence>
<keyword evidence="5" id="KW-0227">DNA damage</keyword>
<keyword evidence="7" id="KW-0805">Transcription regulation</keyword>
<comment type="cofactor">
    <cofactor evidence="1">
        <name>Zn(2+)</name>
        <dbReference type="ChEBI" id="CHEBI:29105"/>
    </cofactor>
</comment>
<dbReference type="InterPro" id="IPR018060">
    <property type="entry name" value="HTH_AraC"/>
</dbReference>
<evidence type="ECO:0000256" key="5">
    <source>
        <dbReference type="ARBA" id="ARBA00022763"/>
    </source>
</evidence>
<keyword evidence="4" id="KW-0479">Metal-binding</keyword>
<dbReference type="InterPro" id="IPR018062">
    <property type="entry name" value="HTH_AraC-typ_CS"/>
</dbReference>
<evidence type="ECO:0000256" key="1">
    <source>
        <dbReference type="ARBA" id="ARBA00001947"/>
    </source>
</evidence>
<dbReference type="InterPro" id="IPR011257">
    <property type="entry name" value="DNA_glycosylase"/>
</dbReference>
<protein>
    <submittedName>
        <fullName evidence="13">Helix-turn-helix domain-containing protein</fullName>
    </submittedName>
</protein>
<dbReference type="EMBL" id="JAKGAS010000002">
    <property type="protein sequence ID" value="MCF2947524.1"/>
    <property type="molecule type" value="Genomic_DNA"/>
</dbReference>
<dbReference type="Pfam" id="PF06029">
    <property type="entry name" value="AlkA_N"/>
    <property type="match status" value="1"/>
</dbReference>
<evidence type="ECO:0000259" key="12">
    <source>
        <dbReference type="PROSITE" id="PS01124"/>
    </source>
</evidence>
<dbReference type="PROSITE" id="PS01124">
    <property type="entry name" value="HTH_ARAC_FAMILY_2"/>
    <property type="match status" value="1"/>
</dbReference>
<keyword evidence="14" id="KW-1185">Reference proteome</keyword>
<dbReference type="InterPro" id="IPR010316">
    <property type="entry name" value="AlkA_N"/>
</dbReference>
<reference evidence="13 14" key="1">
    <citation type="submission" date="2022-01" db="EMBL/GenBank/DDBJ databases">
        <title>Paraglaciecola sp. G1-23.</title>
        <authorList>
            <person name="Jin M.S."/>
            <person name="Han D.M."/>
            <person name="Kim H.M."/>
            <person name="Jeon C.O."/>
        </authorList>
    </citation>
    <scope>NUCLEOTIDE SEQUENCE [LARGE SCALE GENOMIC DNA]</scope>
    <source>
        <strain evidence="13 14">G1-23</strain>
    </source>
</reference>
<dbReference type="InterPro" id="IPR009057">
    <property type="entry name" value="Homeodomain-like_sf"/>
</dbReference>
<evidence type="ECO:0000256" key="4">
    <source>
        <dbReference type="ARBA" id="ARBA00022723"/>
    </source>
</evidence>
<evidence type="ECO:0000256" key="2">
    <source>
        <dbReference type="ARBA" id="ARBA00022603"/>
    </source>
</evidence>
<evidence type="ECO:0000256" key="9">
    <source>
        <dbReference type="ARBA" id="ARBA00023159"/>
    </source>
</evidence>
<sequence>MSATYQQARLSRDPRFDGKFFVAVKTTHIFCRPICPANLPLEKNVEYYELAESAILSGYRPCLRCRPDSAPDSFAWQGVDTTLNRAIKLLKQYPELSINEITTKLGVSPRYLRQLFQHKLGMSPKQFQLFNKVLFAKRLLHESQISVEQVAMASGFSSSRRLQSQFKKITGLTPSNIRKVKSVSMPNQNINLKLNYRPPYHWEHIKDFLFLRAIKGIETITDNSYSRTFVIEQEPGWFKMTFNPKHTYFDLEIKLNNLSHLRSVIMNIERLFDLKADPVAIHNQLLATGLAKEHLVRGLRLPGVWNCFEAGCRAILGQQISVKSAISLLTKLSENLAEKHQTLAYFPSASAVANSNLEFLKIPNSRKQTLIDFASYMQNNEKNPLNHSIDDLILIKGIGPWTVSYVKLRGQSSPDIWLDSDLIIKKQLAQYKISPQKAEPWRSYLTLQLWNLA</sequence>
<evidence type="ECO:0000313" key="14">
    <source>
        <dbReference type="Proteomes" id="UP001521137"/>
    </source>
</evidence>
<dbReference type="SMART" id="SM01009">
    <property type="entry name" value="AlkA_N"/>
    <property type="match status" value="1"/>
</dbReference>
<evidence type="ECO:0000256" key="8">
    <source>
        <dbReference type="ARBA" id="ARBA00023125"/>
    </source>
</evidence>
<keyword evidence="8" id="KW-0238">DNA-binding</keyword>
<dbReference type="SUPFAM" id="SSF46689">
    <property type="entry name" value="Homeodomain-like"/>
    <property type="match status" value="1"/>
</dbReference>
<dbReference type="InterPro" id="IPR035451">
    <property type="entry name" value="Ada-like_dom_sf"/>
</dbReference>
<dbReference type="Gene3D" id="1.10.10.60">
    <property type="entry name" value="Homeodomain-like"/>
    <property type="match status" value="1"/>
</dbReference>
<keyword evidence="9" id="KW-0010">Activator</keyword>
<keyword evidence="6" id="KW-0862">Zinc</keyword>
<evidence type="ECO:0000256" key="7">
    <source>
        <dbReference type="ARBA" id="ARBA00023015"/>
    </source>
</evidence>
<dbReference type="SMART" id="SM00342">
    <property type="entry name" value="HTH_ARAC"/>
    <property type="match status" value="1"/>
</dbReference>
<dbReference type="Gene3D" id="3.40.10.10">
    <property type="entry name" value="DNA Methylphosphotriester Repair Domain"/>
    <property type="match status" value="1"/>
</dbReference>
<dbReference type="Gene3D" id="3.30.310.20">
    <property type="entry name" value="DNA-3-methyladenine glycosylase AlkA, N-terminal domain"/>
    <property type="match status" value="1"/>
</dbReference>
<dbReference type="Pfam" id="PF12833">
    <property type="entry name" value="HTH_18"/>
    <property type="match status" value="1"/>
</dbReference>
<dbReference type="Proteomes" id="UP001521137">
    <property type="component" value="Unassembled WGS sequence"/>
</dbReference>
<dbReference type="SUPFAM" id="SSF48150">
    <property type="entry name" value="DNA-glycosylase"/>
    <property type="match status" value="1"/>
</dbReference>
<comment type="caution">
    <text evidence="13">The sequence shown here is derived from an EMBL/GenBank/DDBJ whole genome shotgun (WGS) entry which is preliminary data.</text>
</comment>
<organism evidence="13 14">
    <name type="scientific">Paraglaciecola algarum</name>
    <dbReference type="NCBI Taxonomy" id="3050085"/>
    <lineage>
        <taxon>Bacteria</taxon>
        <taxon>Pseudomonadati</taxon>
        <taxon>Pseudomonadota</taxon>
        <taxon>Gammaproteobacteria</taxon>
        <taxon>Alteromonadales</taxon>
        <taxon>Alteromonadaceae</taxon>
        <taxon>Paraglaciecola</taxon>
    </lineage>
</organism>
<keyword evidence="10" id="KW-0804">Transcription</keyword>
<dbReference type="Gene3D" id="1.10.340.30">
    <property type="entry name" value="Hypothetical protein, domain 2"/>
    <property type="match status" value="1"/>
</dbReference>
<dbReference type="PROSITE" id="PS00041">
    <property type="entry name" value="HTH_ARAC_FAMILY_1"/>
    <property type="match status" value="1"/>
</dbReference>
<keyword evidence="2" id="KW-0489">Methyltransferase</keyword>
<name>A0ABS9D4E6_9ALTE</name>
<evidence type="ECO:0000256" key="6">
    <source>
        <dbReference type="ARBA" id="ARBA00022833"/>
    </source>
</evidence>
<evidence type="ECO:0000313" key="13">
    <source>
        <dbReference type="EMBL" id="MCF2947524.1"/>
    </source>
</evidence>
<evidence type="ECO:0000256" key="10">
    <source>
        <dbReference type="ARBA" id="ARBA00023163"/>
    </source>
</evidence>
<dbReference type="InterPro" id="IPR037046">
    <property type="entry name" value="AlkA_N_sf"/>
</dbReference>
<dbReference type="PANTHER" id="PTHR43003">
    <property type="entry name" value="DNA-3-METHYLADENINE GLYCOSYLASE"/>
    <property type="match status" value="1"/>
</dbReference>
<feature type="domain" description="HTH araC/xylS-type" evidence="12">
    <location>
        <begin position="80"/>
        <end position="180"/>
    </location>
</feature>
<dbReference type="InterPro" id="IPR051912">
    <property type="entry name" value="Alkylbase_DNA_Glycosylase/TA"/>
</dbReference>
<keyword evidence="3" id="KW-0808">Transferase</keyword>
<proteinExistence type="predicted"/>
<dbReference type="RefSeq" id="WP_235311043.1">
    <property type="nucleotide sequence ID" value="NZ_JAKGAS010000002.1"/>
</dbReference>
<dbReference type="Pfam" id="PF02805">
    <property type="entry name" value="Ada_Zn_binding"/>
    <property type="match status" value="1"/>
</dbReference>
<keyword evidence="11" id="KW-0234">DNA repair</keyword>
<dbReference type="SUPFAM" id="SSF57884">
    <property type="entry name" value="Ada DNA repair protein, N-terminal domain (N-Ada 10)"/>
    <property type="match status" value="1"/>
</dbReference>
<dbReference type="SUPFAM" id="SSF55945">
    <property type="entry name" value="TATA-box binding protein-like"/>
    <property type="match status" value="1"/>
</dbReference>
<dbReference type="InterPro" id="IPR004026">
    <property type="entry name" value="Ada_DNA_repair_Zn-bd"/>
</dbReference>
<accession>A0ABS9D4E6</accession>
<evidence type="ECO:0000256" key="11">
    <source>
        <dbReference type="ARBA" id="ARBA00023204"/>
    </source>
</evidence>
<gene>
    <name evidence="13" type="ORF">L0668_05350</name>
</gene>